<gene>
    <name evidence="3" type="ORF">SAMN05421833_108210</name>
</gene>
<protein>
    <submittedName>
        <fullName evidence="3">Uncharacterized protein</fullName>
    </submittedName>
</protein>
<evidence type="ECO:0000256" key="1">
    <source>
        <dbReference type="SAM" id="MobiDB-lite"/>
    </source>
</evidence>
<feature type="transmembrane region" description="Helical" evidence="2">
    <location>
        <begin position="96"/>
        <end position="114"/>
    </location>
</feature>
<proteinExistence type="predicted"/>
<keyword evidence="2" id="KW-0812">Transmembrane</keyword>
<dbReference type="Proteomes" id="UP000186096">
    <property type="component" value="Unassembled WGS sequence"/>
</dbReference>
<feature type="compositionally biased region" description="Basic and acidic residues" evidence="1">
    <location>
        <begin position="1"/>
        <end position="13"/>
    </location>
</feature>
<reference evidence="4" key="1">
    <citation type="submission" date="2017-01" db="EMBL/GenBank/DDBJ databases">
        <authorList>
            <person name="Varghese N."/>
            <person name="Submissions S."/>
        </authorList>
    </citation>
    <scope>NUCLEOTIDE SEQUENCE [LARGE SCALE GENOMIC DNA]</scope>
    <source>
        <strain evidence="4">ATCC 12950</strain>
    </source>
</reference>
<accession>A0A1N7AIG4</accession>
<dbReference type="EMBL" id="FTNI01000008">
    <property type="protein sequence ID" value="SIR38828.1"/>
    <property type="molecule type" value="Genomic_DNA"/>
</dbReference>
<name>A0A1N7AIG4_9ACTN</name>
<sequence length="117" mass="13141">MFRTKMDRADRSRPVPGPQHDTGSRTKVAPAAIRPYDEPDDFAPYIGSGGTWHANGTPDYLALRPPETGCPIQDRWVRVITPLRAPALAWLWLTAYWWRPAILAGLVIALVTLYRMG</sequence>
<evidence type="ECO:0000256" key="2">
    <source>
        <dbReference type="SAM" id="Phobius"/>
    </source>
</evidence>
<feature type="region of interest" description="Disordered" evidence="1">
    <location>
        <begin position="1"/>
        <end position="30"/>
    </location>
</feature>
<evidence type="ECO:0000313" key="3">
    <source>
        <dbReference type="EMBL" id="SIR38828.1"/>
    </source>
</evidence>
<dbReference type="RefSeq" id="WP_143734260.1">
    <property type="nucleotide sequence ID" value="NZ_FTNI01000008.1"/>
</dbReference>
<organism evidence="3 4">
    <name type="scientific">Microbispora rosea</name>
    <dbReference type="NCBI Taxonomy" id="58117"/>
    <lineage>
        <taxon>Bacteria</taxon>
        <taxon>Bacillati</taxon>
        <taxon>Actinomycetota</taxon>
        <taxon>Actinomycetes</taxon>
        <taxon>Streptosporangiales</taxon>
        <taxon>Streptosporangiaceae</taxon>
        <taxon>Microbispora</taxon>
    </lineage>
</organism>
<keyword evidence="2" id="KW-1133">Transmembrane helix</keyword>
<evidence type="ECO:0000313" key="4">
    <source>
        <dbReference type="Proteomes" id="UP000186096"/>
    </source>
</evidence>
<keyword evidence="4" id="KW-1185">Reference proteome</keyword>
<keyword evidence="2" id="KW-0472">Membrane</keyword>
<dbReference type="AlphaFoldDB" id="A0A1N7AIG4"/>